<evidence type="ECO:0000313" key="1">
    <source>
        <dbReference type="EMBL" id="EIW79599.1"/>
    </source>
</evidence>
<dbReference type="Proteomes" id="UP000053558">
    <property type="component" value="Unassembled WGS sequence"/>
</dbReference>
<dbReference type="AlphaFoldDB" id="A0A5M3MK42"/>
<dbReference type="RefSeq" id="XP_007769985.1">
    <property type="nucleotide sequence ID" value="XM_007771795.1"/>
</dbReference>
<dbReference type="GeneID" id="19205526"/>
<dbReference type="KEGG" id="cput:CONPUDRAFT_166347"/>
<organism evidence="1 2">
    <name type="scientific">Coniophora puteana (strain RWD-64-598)</name>
    <name type="common">Brown rot fungus</name>
    <dbReference type="NCBI Taxonomy" id="741705"/>
    <lineage>
        <taxon>Eukaryota</taxon>
        <taxon>Fungi</taxon>
        <taxon>Dikarya</taxon>
        <taxon>Basidiomycota</taxon>
        <taxon>Agaricomycotina</taxon>
        <taxon>Agaricomycetes</taxon>
        <taxon>Agaricomycetidae</taxon>
        <taxon>Boletales</taxon>
        <taxon>Coniophorineae</taxon>
        <taxon>Coniophoraceae</taxon>
        <taxon>Coniophora</taxon>
    </lineage>
</organism>
<proteinExistence type="predicted"/>
<comment type="caution">
    <text evidence="1">The sequence shown here is derived from an EMBL/GenBank/DDBJ whole genome shotgun (WGS) entry which is preliminary data.</text>
</comment>
<reference evidence="2" key="1">
    <citation type="journal article" date="2012" name="Science">
        <title>The Paleozoic origin of enzymatic lignin decomposition reconstructed from 31 fungal genomes.</title>
        <authorList>
            <person name="Floudas D."/>
            <person name="Binder M."/>
            <person name="Riley R."/>
            <person name="Barry K."/>
            <person name="Blanchette R.A."/>
            <person name="Henrissat B."/>
            <person name="Martinez A.T."/>
            <person name="Otillar R."/>
            <person name="Spatafora J.W."/>
            <person name="Yadav J.S."/>
            <person name="Aerts A."/>
            <person name="Benoit I."/>
            <person name="Boyd A."/>
            <person name="Carlson A."/>
            <person name="Copeland A."/>
            <person name="Coutinho P.M."/>
            <person name="de Vries R.P."/>
            <person name="Ferreira P."/>
            <person name="Findley K."/>
            <person name="Foster B."/>
            <person name="Gaskell J."/>
            <person name="Glotzer D."/>
            <person name="Gorecki P."/>
            <person name="Heitman J."/>
            <person name="Hesse C."/>
            <person name="Hori C."/>
            <person name="Igarashi K."/>
            <person name="Jurgens J.A."/>
            <person name="Kallen N."/>
            <person name="Kersten P."/>
            <person name="Kohler A."/>
            <person name="Kuees U."/>
            <person name="Kumar T.K.A."/>
            <person name="Kuo A."/>
            <person name="LaButti K."/>
            <person name="Larrondo L.F."/>
            <person name="Lindquist E."/>
            <person name="Ling A."/>
            <person name="Lombard V."/>
            <person name="Lucas S."/>
            <person name="Lundell T."/>
            <person name="Martin R."/>
            <person name="McLaughlin D.J."/>
            <person name="Morgenstern I."/>
            <person name="Morin E."/>
            <person name="Murat C."/>
            <person name="Nagy L.G."/>
            <person name="Nolan M."/>
            <person name="Ohm R.A."/>
            <person name="Patyshakuliyeva A."/>
            <person name="Rokas A."/>
            <person name="Ruiz-Duenas F.J."/>
            <person name="Sabat G."/>
            <person name="Salamov A."/>
            <person name="Samejima M."/>
            <person name="Schmutz J."/>
            <person name="Slot J.C."/>
            <person name="St John F."/>
            <person name="Stenlid J."/>
            <person name="Sun H."/>
            <person name="Sun S."/>
            <person name="Syed K."/>
            <person name="Tsang A."/>
            <person name="Wiebenga A."/>
            <person name="Young D."/>
            <person name="Pisabarro A."/>
            <person name="Eastwood D.C."/>
            <person name="Martin F."/>
            <person name="Cullen D."/>
            <person name="Grigoriev I.V."/>
            <person name="Hibbett D.S."/>
        </authorList>
    </citation>
    <scope>NUCLEOTIDE SEQUENCE [LARGE SCALE GENOMIC DNA]</scope>
    <source>
        <strain evidence="2">RWD-64-598 SS2</strain>
    </source>
</reference>
<accession>A0A5M3MK42</accession>
<evidence type="ECO:0000313" key="2">
    <source>
        <dbReference type="Proteomes" id="UP000053558"/>
    </source>
</evidence>
<keyword evidence="2" id="KW-1185">Reference proteome</keyword>
<sequence length="173" mass="19489">MRFGGFFIPMPVVVEWGIEQPELAKVLPRLFVHPAWTDEVLICTNKHALNYACGTTLLRRLKTEYTRVRAGFGATHVRCHIHTHTHAHNRGEDRDGCGGGGRFSDADGLFIATHTTRFSDRKFGKIGRDVARMKQFAMGERDEAIAGLIEREFPGFKAEFVTTFVPDTVGRAW</sequence>
<gene>
    <name evidence="1" type="ORF">CONPUDRAFT_166347</name>
</gene>
<name>A0A5M3MK42_CONPW</name>
<dbReference type="EMBL" id="JH711580">
    <property type="protein sequence ID" value="EIW79599.1"/>
    <property type="molecule type" value="Genomic_DNA"/>
</dbReference>
<protein>
    <submittedName>
        <fullName evidence="1">Uncharacterized protein</fullName>
    </submittedName>
</protein>